<name>A0A4Y3WNM5_9PSEU</name>
<dbReference type="SUPFAM" id="SSF52980">
    <property type="entry name" value="Restriction endonuclease-like"/>
    <property type="match status" value="1"/>
</dbReference>
<protein>
    <recommendedName>
        <fullName evidence="2">Restriction endonuclease type II-like domain-containing protein</fullName>
    </recommendedName>
</protein>
<evidence type="ECO:0000313" key="3">
    <source>
        <dbReference type="EMBL" id="GEC19831.1"/>
    </source>
</evidence>
<evidence type="ECO:0000256" key="1">
    <source>
        <dbReference type="SAM" id="MobiDB-lite"/>
    </source>
</evidence>
<dbReference type="Gene3D" id="1.10.10.10">
    <property type="entry name" value="Winged helix-like DNA-binding domain superfamily/Winged helix DNA-binding domain"/>
    <property type="match status" value="1"/>
</dbReference>
<dbReference type="InterPro" id="IPR049468">
    <property type="entry name" value="Restrct_endonuc-II-like_dom"/>
</dbReference>
<dbReference type="Pfam" id="PF18741">
    <property type="entry name" value="MTES_1575"/>
    <property type="match status" value="1"/>
</dbReference>
<dbReference type="InterPro" id="IPR027417">
    <property type="entry name" value="P-loop_NTPase"/>
</dbReference>
<dbReference type="Gene3D" id="3.40.50.300">
    <property type="entry name" value="P-loop containing nucleotide triphosphate hydrolases"/>
    <property type="match status" value="2"/>
</dbReference>
<comment type="caution">
    <text evidence="3">The sequence shown here is derived from an EMBL/GenBank/DDBJ whole genome shotgun (WGS) entry which is preliminary data.</text>
</comment>
<dbReference type="Proteomes" id="UP000320338">
    <property type="component" value="Unassembled WGS sequence"/>
</dbReference>
<accession>A0A4Y3WNM5</accession>
<dbReference type="OrthoDB" id="3197455at2"/>
<dbReference type="Gene3D" id="3.40.960.10">
    <property type="entry name" value="VSR Endonuclease"/>
    <property type="match status" value="1"/>
</dbReference>
<dbReference type="SUPFAM" id="SSF52540">
    <property type="entry name" value="P-loop containing nucleoside triphosphate hydrolases"/>
    <property type="match status" value="1"/>
</dbReference>
<feature type="region of interest" description="Disordered" evidence="1">
    <location>
        <begin position="819"/>
        <end position="852"/>
    </location>
</feature>
<evidence type="ECO:0000313" key="4">
    <source>
        <dbReference type="Proteomes" id="UP000320338"/>
    </source>
</evidence>
<feature type="region of interest" description="Disordered" evidence="1">
    <location>
        <begin position="999"/>
        <end position="1031"/>
    </location>
</feature>
<feature type="domain" description="Restriction endonuclease type II-like" evidence="2">
    <location>
        <begin position="702"/>
        <end position="795"/>
    </location>
</feature>
<organism evidence="3 4">
    <name type="scientific">Pseudonocardia hydrocarbonoxydans</name>
    <dbReference type="NCBI Taxonomy" id="76726"/>
    <lineage>
        <taxon>Bacteria</taxon>
        <taxon>Bacillati</taxon>
        <taxon>Actinomycetota</taxon>
        <taxon>Actinomycetes</taxon>
        <taxon>Pseudonocardiales</taxon>
        <taxon>Pseudonocardiaceae</taxon>
        <taxon>Pseudonocardia</taxon>
    </lineage>
</organism>
<evidence type="ECO:0000259" key="2">
    <source>
        <dbReference type="Pfam" id="PF18741"/>
    </source>
</evidence>
<proteinExistence type="predicted"/>
<sequence>MLEELAVEVGEAAAALRALSDPSGWARSHADALLASGPSRTWLDALAELDAVDAAVEHARRVGAPVEVAPGVDEPAATRVLERFADHLDRGAALKRVLRGPEQRAAERLGAAVLVEGLPPRTGDAARTAVHHLAVRAIAQRVDAAFTPLRTGIPDGPHAVEDLLDLRHACGVVERLHAAVGAVGRVLVELAPQARPPLGSIDELERVARLATLARPARAARLARAEVAAAAAVVEAVPPERRMPEHAPLLDALGALDPAAHTAAGHALETARREHRAQLRADDLLGRVRAASPALADALAGGFAPDPQRWGPAWARAVAATWTARQPGADEGPRLDAELAVASATLASLDADLAVARARRACLGRIDTGQAQALAAYRHAVARARAGTGETAEALRRSAREAMAVALSAVPAWVLPVPELLETLAHRPDSFDVVIVDEATRLDPSCAFLLWLAPRVVVVGDDGQCPAPAAPAPVLDAALPDVPGYLRAALGPGSSLFSMLRTRFGPVVRLRDQFRGLPGIAAWAPGRDDPPAPLRRPVAGGLPELRATHVPGGPGDEVRVLVATVAACAGDPAYAGRSLGVVVPAGRARVQEITAALTARVAPPAWARLRLRVGTPQDFRGDERDVVILAVGAPAPAQDYVLAASRARDQLWVMHGAPPAELPPGDVRRSLLDHVLAHAADPAPVPSGVRADRRDDRFDSLFEQAVFLDLAGRGYHVLPQVTVHGRRVDLVVTGAGGVVAVECDGEAFRTTPDQRAADLAREQELARCGWTFVRVRESVHLLDRDAALAPVWAALAERGIAPLGELVDGEWRAFQPETEALTAVTPAPHPRGSISRPRVADLPPADRDGPADDTRLVATVAAAGPGTTVPGIGAVGSAGPAGAPGVGPAVDAAVGESPDRAVEGGPAEPGGAPVEVTTPATGAPPVEPATTAVGIVPAPAEEAGATVRMPGPRVPADGPGRHALREVPAPSPVEPAPIGSGDDRAGPGAYPALHLVDPPALFAEPGPPAPSDAPGPVRPDEPVPVPATEPPRGPAAEVDLFAEAPARATDPARRATLLDVVRDRPLTPAAVRNLLGVDADTALALLDALVDERALERRGAGRTAHWVRAETAAREDLMAEFQRRRAALRHRSRLPSTG</sequence>
<feature type="compositionally biased region" description="Pro residues" evidence="1">
    <location>
        <begin position="1005"/>
        <end position="1031"/>
    </location>
</feature>
<dbReference type="InterPro" id="IPR036388">
    <property type="entry name" value="WH-like_DNA-bd_sf"/>
</dbReference>
<reference evidence="3 4" key="1">
    <citation type="submission" date="2019-06" db="EMBL/GenBank/DDBJ databases">
        <title>Whole genome shotgun sequence of Pseudonocardia hydrocarbonoxydans NBRC 14498.</title>
        <authorList>
            <person name="Hosoyama A."/>
            <person name="Uohara A."/>
            <person name="Ohji S."/>
            <person name="Ichikawa N."/>
        </authorList>
    </citation>
    <scope>NUCLEOTIDE SEQUENCE [LARGE SCALE GENOMIC DNA]</scope>
    <source>
        <strain evidence="3 4">NBRC 14498</strain>
    </source>
</reference>
<dbReference type="EMBL" id="BJNG01000016">
    <property type="protein sequence ID" value="GEC19831.1"/>
    <property type="molecule type" value="Genomic_DNA"/>
</dbReference>
<keyword evidence="4" id="KW-1185">Reference proteome</keyword>
<gene>
    <name evidence="3" type="ORF">PHY01_21140</name>
</gene>
<dbReference type="InterPro" id="IPR011335">
    <property type="entry name" value="Restrct_endonuc-II-like"/>
</dbReference>
<dbReference type="AlphaFoldDB" id="A0A4Y3WNM5"/>